<dbReference type="EMBL" id="JBIEKR010000001">
    <property type="protein sequence ID" value="MFG6271764.1"/>
    <property type="molecule type" value="Genomic_DNA"/>
</dbReference>
<proteinExistence type="predicted"/>
<evidence type="ECO:0000313" key="9">
    <source>
        <dbReference type="Proteomes" id="UP001605989"/>
    </source>
</evidence>
<evidence type="ECO:0000313" key="8">
    <source>
        <dbReference type="Proteomes" id="UP000591071"/>
    </source>
</evidence>
<dbReference type="GO" id="GO:0012505">
    <property type="term" value="C:endomembrane system"/>
    <property type="evidence" value="ECO:0007669"/>
    <property type="project" value="UniProtKB-SubCell"/>
</dbReference>
<keyword evidence="9" id="KW-1185">Reference proteome</keyword>
<dbReference type="RefSeq" id="WP_075582286.1">
    <property type="nucleotide sequence ID" value="NZ_CP011940.1"/>
</dbReference>
<reference evidence="7 8" key="1">
    <citation type="submission" date="2020-04" db="EMBL/GenBank/DDBJ databases">
        <authorList>
            <person name="Hitch T.C.A."/>
            <person name="Wylensek D."/>
            <person name="Clavel T."/>
        </authorList>
    </citation>
    <scope>NUCLEOTIDE SEQUENCE [LARGE SCALE GENOMIC DNA]</scope>
    <source>
        <strain evidence="7 8">Oil-RF-744-FAT-WT-6-1</strain>
    </source>
</reference>
<dbReference type="InterPro" id="IPR016983">
    <property type="entry name" value="UCP031804"/>
</dbReference>
<evidence type="ECO:0000256" key="3">
    <source>
        <dbReference type="ARBA" id="ARBA00022989"/>
    </source>
</evidence>
<evidence type="ECO:0000313" key="7">
    <source>
        <dbReference type="EMBL" id="NME28011.1"/>
    </source>
</evidence>
<feature type="domain" description="DUF1232" evidence="5">
    <location>
        <begin position="51"/>
        <end position="85"/>
    </location>
</feature>
<reference evidence="6 9" key="2">
    <citation type="submission" date="2024-10" db="EMBL/GenBank/DDBJ databases">
        <authorList>
            <person name="Sang B.-I."/>
            <person name="Prabhaharan D."/>
        </authorList>
    </citation>
    <scope>NUCLEOTIDE SEQUENCE [LARGE SCALE GENOMIC DNA]</scope>
    <source>
        <strain evidence="6 9">MH</strain>
    </source>
</reference>
<protein>
    <submittedName>
        <fullName evidence="7">DUF1232 domain-containing protein</fullName>
    </submittedName>
    <submittedName>
        <fullName evidence="6">YkvA family protein</fullName>
    </submittedName>
</protein>
<dbReference type="Pfam" id="PF06803">
    <property type="entry name" value="DUF1232"/>
    <property type="match status" value="1"/>
</dbReference>
<dbReference type="Proteomes" id="UP000591071">
    <property type="component" value="Unassembled WGS sequence"/>
</dbReference>
<dbReference type="InterPro" id="IPR010652">
    <property type="entry name" value="DUF1232"/>
</dbReference>
<evidence type="ECO:0000256" key="1">
    <source>
        <dbReference type="ARBA" id="ARBA00004127"/>
    </source>
</evidence>
<evidence type="ECO:0000313" key="6">
    <source>
        <dbReference type="EMBL" id="MFG6271764.1"/>
    </source>
</evidence>
<accession>A0A848BNX6</accession>
<comment type="caution">
    <text evidence="7">The sequence shown here is derived from an EMBL/GenBank/DDBJ whole genome shotgun (WGS) entry which is preliminary data.</text>
</comment>
<keyword evidence="4" id="KW-0472">Membrane</keyword>
<dbReference type="AlphaFoldDB" id="A0A848BNX6"/>
<keyword evidence="2" id="KW-0812">Transmembrane</keyword>
<dbReference type="OrthoDB" id="9793277at2"/>
<keyword evidence="3" id="KW-1133">Transmembrane helix</keyword>
<dbReference type="Proteomes" id="UP001605989">
    <property type="component" value="Unassembled WGS sequence"/>
</dbReference>
<name>A0A848BNX6_9FIRM</name>
<dbReference type="PIRSF" id="PIRSF031804">
    <property type="entry name" value="UCP031804"/>
    <property type="match status" value="1"/>
</dbReference>
<comment type="subcellular location">
    <subcellularLocation>
        <location evidence="1">Endomembrane system</location>
        <topology evidence="1">Multi-pass membrane protein</topology>
    </subcellularLocation>
</comment>
<evidence type="ECO:0000256" key="4">
    <source>
        <dbReference type="ARBA" id="ARBA00023136"/>
    </source>
</evidence>
<sequence>MWKLLLFFTRFYSPGRFLRFLSKTKGKLHFLPKLLAIFYCIQDKDTPKLVRLVLMGAIGYVILPIDVVPDFLPVAGWVDDAAVVAAALKFAAAYIKPEHKEKVRRILPFAHCDW</sequence>
<dbReference type="KEGG" id="mhw:ACT01_09425"/>
<organism evidence="7 8">
    <name type="scientific">Megasphaera hexanoica</name>
    <dbReference type="NCBI Taxonomy" id="1675036"/>
    <lineage>
        <taxon>Bacteria</taxon>
        <taxon>Bacillati</taxon>
        <taxon>Bacillota</taxon>
        <taxon>Negativicutes</taxon>
        <taxon>Veillonellales</taxon>
        <taxon>Veillonellaceae</taxon>
        <taxon>Megasphaera</taxon>
    </lineage>
</organism>
<gene>
    <name evidence="6" type="ORF">ACGTZG_01010</name>
    <name evidence="7" type="ORF">HF872_05160</name>
</gene>
<evidence type="ECO:0000256" key="2">
    <source>
        <dbReference type="ARBA" id="ARBA00022692"/>
    </source>
</evidence>
<dbReference type="EMBL" id="JABAFG010000006">
    <property type="protein sequence ID" value="NME28011.1"/>
    <property type="molecule type" value="Genomic_DNA"/>
</dbReference>
<evidence type="ECO:0000259" key="5">
    <source>
        <dbReference type="Pfam" id="PF06803"/>
    </source>
</evidence>